<dbReference type="AlphaFoldDB" id="A0A382X837"/>
<feature type="non-terminal residue" evidence="3">
    <location>
        <position position="1"/>
    </location>
</feature>
<dbReference type="InterPro" id="IPR043144">
    <property type="entry name" value="Mal/L-sulf/L-lact_DH-like_ah"/>
</dbReference>
<name>A0A382X837_9ZZZZ</name>
<reference evidence="3" key="1">
    <citation type="submission" date="2018-05" db="EMBL/GenBank/DDBJ databases">
        <authorList>
            <person name="Lanie J.A."/>
            <person name="Ng W.-L."/>
            <person name="Kazmierczak K.M."/>
            <person name="Andrzejewski T.M."/>
            <person name="Davidsen T.M."/>
            <person name="Wayne K.J."/>
            <person name="Tettelin H."/>
            <person name="Glass J.I."/>
            <person name="Rusch D."/>
            <person name="Podicherti R."/>
            <person name="Tsui H.-C.T."/>
            <person name="Winkler M.E."/>
        </authorList>
    </citation>
    <scope>NUCLEOTIDE SEQUENCE</scope>
</reference>
<proteinExistence type="inferred from homology"/>
<protein>
    <recommendedName>
        <fullName evidence="4">Malate dehydrogenase</fullName>
    </recommendedName>
</protein>
<sequence>MLEKFQVPDDIAIRVSHQGLLDTVKAIFLKLGMPEADAEQAANVLTFADLRGIETHGVSNLMKVYVEWLNDGRINPMPKWNIDSEYGAIANVSGDGGLGLVLGPIGMQMAIDRAEKHGIGSVTMSNAGHLGPCAYTAMMPIEHDMIGLSMTTGGVGMVPTFGSKPMVGINPLGFAAPAGNEPPFVFDAAMAGVAGNKVELAKRL</sequence>
<evidence type="ECO:0008006" key="4">
    <source>
        <dbReference type="Google" id="ProtNLM"/>
    </source>
</evidence>
<dbReference type="PANTHER" id="PTHR11091">
    <property type="entry name" value="OXIDOREDUCTASE-RELATED"/>
    <property type="match status" value="1"/>
</dbReference>
<accession>A0A382X837</accession>
<comment type="similarity">
    <text evidence="1">Belongs to the LDH2/MDH2 oxidoreductase family.</text>
</comment>
<dbReference type="Gene3D" id="3.30.1370.60">
    <property type="entry name" value="Hypothetical oxidoreductase yiak, domain 2"/>
    <property type="match status" value="1"/>
</dbReference>
<dbReference type="PANTHER" id="PTHR11091:SF0">
    <property type="entry name" value="MALATE DEHYDROGENASE"/>
    <property type="match status" value="1"/>
</dbReference>
<evidence type="ECO:0000256" key="1">
    <source>
        <dbReference type="ARBA" id="ARBA00006056"/>
    </source>
</evidence>
<dbReference type="InterPro" id="IPR043143">
    <property type="entry name" value="Mal/L-sulf/L-lact_DH-like_NADP"/>
</dbReference>
<dbReference type="GO" id="GO:0016491">
    <property type="term" value="F:oxidoreductase activity"/>
    <property type="evidence" value="ECO:0007669"/>
    <property type="project" value="UniProtKB-KW"/>
</dbReference>
<feature type="non-terminal residue" evidence="3">
    <location>
        <position position="204"/>
    </location>
</feature>
<gene>
    <name evidence="3" type="ORF">METZ01_LOCUS419898</name>
</gene>
<evidence type="ECO:0000256" key="2">
    <source>
        <dbReference type="ARBA" id="ARBA00023002"/>
    </source>
</evidence>
<dbReference type="Gene3D" id="1.10.1530.10">
    <property type="match status" value="1"/>
</dbReference>
<dbReference type="InterPro" id="IPR003767">
    <property type="entry name" value="Malate/L-lactate_DH-like"/>
</dbReference>
<keyword evidence="2" id="KW-0560">Oxidoreductase</keyword>
<organism evidence="3">
    <name type="scientific">marine metagenome</name>
    <dbReference type="NCBI Taxonomy" id="408172"/>
    <lineage>
        <taxon>unclassified sequences</taxon>
        <taxon>metagenomes</taxon>
        <taxon>ecological metagenomes</taxon>
    </lineage>
</organism>
<dbReference type="InterPro" id="IPR036111">
    <property type="entry name" value="Mal/L-sulfo/L-lacto_DH-like_sf"/>
</dbReference>
<dbReference type="EMBL" id="UINC01165578">
    <property type="protein sequence ID" value="SVD67044.1"/>
    <property type="molecule type" value="Genomic_DNA"/>
</dbReference>
<dbReference type="SUPFAM" id="SSF89733">
    <property type="entry name" value="L-sulfolactate dehydrogenase-like"/>
    <property type="match status" value="1"/>
</dbReference>
<evidence type="ECO:0000313" key="3">
    <source>
        <dbReference type="EMBL" id="SVD67044.1"/>
    </source>
</evidence>
<dbReference type="Pfam" id="PF02615">
    <property type="entry name" value="Ldh_2"/>
    <property type="match status" value="1"/>
</dbReference>